<dbReference type="Pfam" id="PF00528">
    <property type="entry name" value="BPD_transp_1"/>
    <property type="match status" value="1"/>
</dbReference>
<dbReference type="Proteomes" id="UP000677305">
    <property type="component" value="Chromosome"/>
</dbReference>
<dbReference type="CDD" id="cd06261">
    <property type="entry name" value="TM_PBP2"/>
    <property type="match status" value="1"/>
</dbReference>
<dbReference type="EMBL" id="CP058561">
    <property type="protein sequence ID" value="QUH27694.1"/>
    <property type="molecule type" value="Genomic_DNA"/>
</dbReference>
<protein>
    <submittedName>
        <fullName evidence="9">Carbohydrate ABC transporter permease</fullName>
    </submittedName>
</protein>
<dbReference type="KEGG" id="vgu:HYG85_01685"/>
<feature type="transmembrane region" description="Helical" evidence="7">
    <location>
        <begin position="74"/>
        <end position="101"/>
    </location>
</feature>
<name>A0A8J8M799_9FIRM</name>
<dbReference type="OrthoDB" id="156617at2"/>
<feature type="transmembrane region" description="Helical" evidence="7">
    <location>
        <begin position="143"/>
        <end position="166"/>
    </location>
</feature>
<evidence type="ECO:0000259" key="8">
    <source>
        <dbReference type="PROSITE" id="PS50928"/>
    </source>
</evidence>
<sequence>MKKTKKKSNRTLKKMGVYIFLIVMALVFVGPMVFTLLSSMKGNVEIFDNPFGLPEKFLISNYVTAWKEANMGTYFVNSILISVSTVAILIVVSSMVAYVLARFDFKLNKFLGIFFLLGMMIPMHTILVPVAYIIGSFNLKNNIFALILLYVAFSLPFSIFVLTSFMKGINASLEEAAIIDGAGYFQIYSRVMLPLTVPAISTVSIFNFLGAWNNVLFPLLFINNNKLKPISLGLLNFNGERGSEYGPLMAAIIITVFVPFVIYLLFQEKVESGLAAGAIKG</sequence>
<dbReference type="Gene3D" id="1.10.3720.10">
    <property type="entry name" value="MetI-like"/>
    <property type="match status" value="1"/>
</dbReference>
<dbReference type="AlphaFoldDB" id="A0A8J8M799"/>
<reference evidence="9 10" key="1">
    <citation type="submission" date="2020-07" db="EMBL/GenBank/DDBJ databases">
        <title>Vallitalea guaymasensis genome.</title>
        <authorList>
            <person name="Postec A."/>
        </authorList>
    </citation>
    <scope>NUCLEOTIDE SEQUENCE [LARGE SCALE GENOMIC DNA]</scope>
    <source>
        <strain evidence="9 10">Ra1766G1</strain>
    </source>
</reference>
<keyword evidence="3" id="KW-1003">Cell membrane</keyword>
<dbReference type="PROSITE" id="PS50928">
    <property type="entry name" value="ABC_TM1"/>
    <property type="match status" value="1"/>
</dbReference>
<feature type="transmembrane region" description="Helical" evidence="7">
    <location>
        <begin position="113"/>
        <end position="137"/>
    </location>
</feature>
<feature type="transmembrane region" description="Helical" evidence="7">
    <location>
        <begin position="187"/>
        <end position="209"/>
    </location>
</feature>
<keyword evidence="5 7" id="KW-1133">Transmembrane helix</keyword>
<evidence type="ECO:0000256" key="1">
    <source>
        <dbReference type="ARBA" id="ARBA00004651"/>
    </source>
</evidence>
<dbReference type="GO" id="GO:0005886">
    <property type="term" value="C:plasma membrane"/>
    <property type="evidence" value="ECO:0007669"/>
    <property type="project" value="UniProtKB-SubCell"/>
</dbReference>
<comment type="similarity">
    <text evidence="7">Belongs to the binding-protein-dependent transport system permease family.</text>
</comment>
<dbReference type="InterPro" id="IPR000515">
    <property type="entry name" value="MetI-like"/>
</dbReference>
<evidence type="ECO:0000256" key="7">
    <source>
        <dbReference type="RuleBase" id="RU363032"/>
    </source>
</evidence>
<feature type="transmembrane region" description="Helical" evidence="7">
    <location>
        <begin position="245"/>
        <end position="266"/>
    </location>
</feature>
<proteinExistence type="inferred from homology"/>
<comment type="subcellular location">
    <subcellularLocation>
        <location evidence="1 7">Cell membrane</location>
        <topology evidence="1 7">Multi-pass membrane protein</topology>
    </subcellularLocation>
</comment>
<evidence type="ECO:0000313" key="10">
    <source>
        <dbReference type="Proteomes" id="UP000677305"/>
    </source>
</evidence>
<keyword evidence="2 7" id="KW-0813">Transport</keyword>
<dbReference type="SUPFAM" id="SSF161098">
    <property type="entry name" value="MetI-like"/>
    <property type="match status" value="1"/>
</dbReference>
<keyword evidence="6 7" id="KW-0472">Membrane</keyword>
<dbReference type="GO" id="GO:0055085">
    <property type="term" value="P:transmembrane transport"/>
    <property type="evidence" value="ECO:0007669"/>
    <property type="project" value="InterPro"/>
</dbReference>
<feature type="transmembrane region" description="Helical" evidence="7">
    <location>
        <begin position="16"/>
        <end position="37"/>
    </location>
</feature>
<dbReference type="InterPro" id="IPR035906">
    <property type="entry name" value="MetI-like_sf"/>
</dbReference>
<evidence type="ECO:0000256" key="3">
    <source>
        <dbReference type="ARBA" id="ARBA00022475"/>
    </source>
</evidence>
<gene>
    <name evidence="9" type="ORF">HYG85_01685</name>
</gene>
<evidence type="ECO:0000256" key="4">
    <source>
        <dbReference type="ARBA" id="ARBA00022692"/>
    </source>
</evidence>
<dbReference type="PANTHER" id="PTHR43744:SF8">
    <property type="entry name" value="SN-GLYCEROL-3-PHOSPHATE TRANSPORT SYSTEM PERMEASE PROTEIN UGPE"/>
    <property type="match status" value="1"/>
</dbReference>
<evidence type="ECO:0000256" key="6">
    <source>
        <dbReference type="ARBA" id="ARBA00023136"/>
    </source>
</evidence>
<evidence type="ECO:0000256" key="5">
    <source>
        <dbReference type="ARBA" id="ARBA00022989"/>
    </source>
</evidence>
<dbReference type="PANTHER" id="PTHR43744">
    <property type="entry name" value="ABC TRANSPORTER PERMEASE PROTEIN MG189-RELATED-RELATED"/>
    <property type="match status" value="1"/>
</dbReference>
<dbReference type="RefSeq" id="WP_113676079.1">
    <property type="nucleotide sequence ID" value="NZ_CAJXUH010000011.1"/>
</dbReference>
<organism evidence="9 10">
    <name type="scientific">Vallitalea guaymasensis</name>
    <dbReference type="NCBI Taxonomy" id="1185412"/>
    <lineage>
        <taxon>Bacteria</taxon>
        <taxon>Bacillati</taxon>
        <taxon>Bacillota</taxon>
        <taxon>Clostridia</taxon>
        <taxon>Lachnospirales</taxon>
        <taxon>Vallitaleaceae</taxon>
        <taxon>Vallitalea</taxon>
    </lineage>
</organism>
<accession>A0A8J8M799</accession>
<keyword evidence="4 7" id="KW-0812">Transmembrane</keyword>
<keyword evidence="10" id="KW-1185">Reference proteome</keyword>
<evidence type="ECO:0000313" key="9">
    <source>
        <dbReference type="EMBL" id="QUH27694.1"/>
    </source>
</evidence>
<evidence type="ECO:0000256" key="2">
    <source>
        <dbReference type="ARBA" id="ARBA00022448"/>
    </source>
</evidence>
<feature type="domain" description="ABC transmembrane type-1" evidence="8">
    <location>
        <begin position="75"/>
        <end position="266"/>
    </location>
</feature>